<dbReference type="PANTHER" id="PTHR21666">
    <property type="entry name" value="PEPTIDASE-RELATED"/>
    <property type="match status" value="1"/>
</dbReference>
<feature type="domain" description="M23ase beta-sheet core" evidence="3">
    <location>
        <begin position="299"/>
        <end position="395"/>
    </location>
</feature>
<dbReference type="CDD" id="cd12797">
    <property type="entry name" value="M23_peptidase"/>
    <property type="match status" value="1"/>
</dbReference>
<feature type="compositionally biased region" description="Pro residues" evidence="2">
    <location>
        <begin position="7"/>
        <end position="22"/>
    </location>
</feature>
<dbReference type="Proteomes" id="UP001501803">
    <property type="component" value="Unassembled WGS sequence"/>
</dbReference>
<dbReference type="RefSeq" id="WP_345068338.1">
    <property type="nucleotide sequence ID" value="NZ_BAABCN010000010.1"/>
</dbReference>
<dbReference type="InterPro" id="IPR016047">
    <property type="entry name" value="M23ase_b-sheet_dom"/>
</dbReference>
<protein>
    <recommendedName>
        <fullName evidence="3">M23ase beta-sheet core domain-containing protein</fullName>
    </recommendedName>
</protein>
<reference evidence="5" key="1">
    <citation type="journal article" date="2019" name="Int. J. Syst. Evol. Microbiol.">
        <title>The Global Catalogue of Microorganisms (GCM) 10K type strain sequencing project: providing services to taxonomists for standard genome sequencing and annotation.</title>
        <authorList>
            <consortium name="The Broad Institute Genomics Platform"/>
            <consortium name="The Broad Institute Genome Sequencing Center for Infectious Disease"/>
            <person name="Wu L."/>
            <person name="Ma J."/>
        </authorList>
    </citation>
    <scope>NUCLEOTIDE SEQUENCE [LARGE SCALE GENOMIC DNA]</scope>
    <source>
        <strain evidence="5">JCM 17021</strain>
    </source>
</reference>
<proteinExistence type="predicted"/>
<dbReference type="InterPro" id="IPR011055">
    <property type="entry name" value="Dup_hybrid_motif"/>
</dbReference>
<evidence type="ECO:0000259" key="3">
    <source>
        <dbReference type="Pfam" id="PF01551"/>
    </source>
</evidence>
<feature type="region of interest" description="Disordered" evidence="2">
    <location>
        <begin position="1"/>
        <end position="24"/>
    </location>
</feature>
<keyword evidence="1" id="KW-0175">Coiled coil</keyword>
<dbReference type="Pfam" id="PF01551">
    <property type="entry name" value="Peptidase_M23"/>
    <property type="match status" value="1"/>
</dbReference>
<evidence type="ECO:0000256" key="1">
    <source>
        <dbReference type="SAM" id="Coils"/>
    </source>
</evidence>
<comment type="caution">
    <text evidence="4">The sequence shown here is derived from an EMBL/GenBank/DDBJ whole genome shotgun (WGS) entry which is preliminary data.</text>
</comment>
<feature type="coiled-coil region" evidence="1">
    <location>
        <begin position="173"/>
        <end position="233"/>
    </location>
</feature>
<evidence type="ECO:0000313" key="5">
    <source>
        <dbReference type="Proteomes" id="UP001501803"/>
    </source>
</evidence>
<accession>A0ABP7KS59</accession>
<dbReference type="PANTHER" id="PTHR21666:SF270">
    <property type="entry name" value="MUREIN HYDROLASE ACTIVATOR ENVC"/>
    <property type="match status" value="1"/>
</dbReference>
<sequence>MTTPAPTSTPAPPPGSSTPPVDPAAASAAAAAAAAAAREAAQLAASTRAAGAAAAAAATTARNQAALAQATLARSAAIISAQLAVTAAQSAVDEAQEVLDAATADFNSASAMSARLHALAADAATATEASQRAVGALVRSLAQRQSGAAAADVMTSRNAHEDLLDQLGSLDQLNHMSGNLDIVRQRAQAAEKRATDLLAQAQAADDLARGIPVQQAQDALTAAQAALAGAQARLSALLSSSIASYAPSSTASSFSLFSLPDASDIGQLSDQGWASPALGTISDGFGPRPVRPIAGVGEFHYGTDIAASCGSPIRAATSGLVESVGPNGTLGNWVLINNGDGIETGYGHIADGQTLVAVGDPVAAGQVIAGVGSTGASTGCHLHFEVHIDGVRVNPQPFMTQRGVTLGQG</sequence>
<keyword evidence="5" id="KW-1185">Reference proteome</keyword>
<dbReference type="SUPFAM" id="SSF51261">
    <property type="entry name" value="Duplicated hybrid motif"/>
    <property type="match status" value="1"/>
</dbReference>
<dbReference type="Gene3D" id="2.70.70.10">
    <property type="entry name" value="Glucose Permease (Domain IIA)"/>
    <property type="match status" value="1"/>
</dbReference>
<dbReference type="EMBL" id="BAABCN010000010">
    <property type="protein sequence ID" value="GAA3886666.1"/>
    <property type="molecule type" value="Genomic_DNA"/>
</dbReference>
<evidence type="ECO:0000313" key="4">
    <source>
        <dbReference type="EMBL" id="GAA3886666.1"/>
    </source>
</evidence>
<organism evidence="4 5">
    <name type="scientific">Leifsonia kafniensis</name>
    <dbReference type="NCBI Taxonomy" id="475957"/>
    <lineage>
        <taxon>Bacteria</taxon>
        <taxon>Bacillati</taxon>
        <taxon>Actinomycetota</taxon>
        <taxon>Actinomycetes</taxon>
        <taxon>Micrococcales</taxon>
        <taxon>Microbacteriaceae</taxon>
        <taxon>Leifsonia</taxon>
    </lineage>
</organism>
<gene>
    <name evidence="4" type="ORF">GCM10022381_30960</name>
</gene>
<dbReference type="InterPro" id="IPR050570">
    <property type="entry name" value="Cell_wall_metabolism_enzyme"/>
</dbReference>
<evidence type="ECO:0000256" key="2">
    <source>
        <dbReference type="SAM" id="MobiDB-lite"/>
    </source>
</evidence>
<name>A0ABP7KS59_9MICO</name>